<reference evidence="2 3" key="1">
    <citation type="submission" date="2020-07" db="EMBL/GenBank/DDBJ databases">
        <title>Sequencing the genomes of 1000 actinobacteria strains.</title>
        <authorList>
            <person name="Klenk H.-P."/>
        </authorList>
    </citation>
    <scope>NUCLEOTIDE SEQUENCE [LARGE SCALE GENOMIC DNA]</scope>
    <source>
        <strain evidence="2 3">DSM 22083</strain>
    </source>
</reference>
<sequence length="145" mass="15527">MGTATTTEAWLERALAHGTSPISIVLKPVPRSTSGTHGHNERGAGVPATGPTVRVPSVPGQTSETELTHHKECRASSRHADEMNKCSGAGCRSMTAIATVLDRRRCGIDCYWAAAPPDGHIFGSLNRPWTRDWAKLCFVLFTACG</sequence>
<evidence type="ECO:0000313" key="3">
    <source>
        <dbReference type="Proteomes" id="UP000569914"/>
    </source>
</evidence>
<protein>
    <submittedName>
        <fullName evidence="2">Uncharacterized protein</fullName>
    </submittedName>
</protein>
<dbReference type="AlphaFoldDB" id="A0A7Y9I8E0"/>
<dbReference type="Proteomes" id="UP000569914">
    <property type="component" value="Unassembled WGS sequence"/>
</dbReference>
<evidence type="ECO:0000313" key="2">
    <source>
        <dbReference type="EMBL" id="NYE72236.1"/>
    </source>
</evidence>
<dbReference type="EMBL" id="JACCBU010000001">
    <property type="protein sequence ID" value="NYE72236.1"/>
    <property type="molecule type" value="Genomic_DNA"/>
</dbReference>
<accession>A0A7Y9I8E0</accession>
<keyword evidence="3" id="KW-1185">Reference proteome</keyword>
<gene>
    <name evidence="2" type="ORF">BKA15_003565</name>
</gene>
<organism evidence="2 3">
    <name type="scientific">Microlunatus parietis</name>
    <dbReference type="NCBI Taxonomy" id="682979"/>
    <lineage>
        <taxon>Bacteria</taxon>
        <taxon>Bacillati</taxon>
        <taxon>Actinomycetota</taxon>
        <taxon>Actinomycetes</taxon>
        <taxon>Propionibacteriales</taxon>
        <taxon>Propionibacteriaceae</taxon>
        <taxon>Microlunatus</taxon>
    </lineage>
</organism>
<name>A0A7Y9I8E0_9ACTN</name>
<proteinExistence type="predicted"/>
<evidence type="ECO:0000256" key="1">
    <source>
        <dbReference type="SAM" id="MobiDB-lite"/>
    </source>
</evidence>
<comment type="caution">
    <text evidence="2">The sequence shown here is derived from an EMBL/GenBank/DDBJ whole genome shotgun (WGS) entry which is preliminary data.</text>
</comment>
<feature type="region of interest" description="Disordered" evidence="1">
    <location>
        <begin position="26"/>
        <end position="70"/>
    </location>
</feature>